<protein>
    <submittedName>
        <fullName evidence="2">Uncharacterized protein</fullName>
    </submittedName>
</protein>
<dbReference type="OrthoDB" id="406011at2759"/>
<evidence type="ECO:0000313" key="2">
    <source>
        <dbReference type="EMBL" id="CAE7470559.1"/>
    </source>
</evidence>
<gene>
    <name evidence="2" type="ORF">SNEC2469_LOCUS13251</name>
</gene>
<evidence type="ECO:0000256" key="1">
    <source>
        <dbReference type="SAM" id="MobiDB-lite"/>
    </source>
</evidence>
<dbReference type="AlphaFoldDB" id="A0A812SDL6"/>
<proteinExistence type="predicted"/>
<organism evidence="2 3">
    <name type="scientific">Symbiodinium necroappetens</name>
    <dbReference type="NCBI Taxonomy" id="1628268"/>
    <lineage>
        <taxon>Eukaryota</taxon>
        <taxon>Sar</taxon>
        <taxon>Alveolata</taxon>
        <taxon>Dinophyceae</taxon>
        <taxon>Suessiales</taxon>
        <taxon>Symbiodiniaceae</taxon>
        <taxon>Symbiodinium</taxon>
    </lineage>
</organism>
<name>A0A812SDL6_9DINO</name>
<comment type="caution">
    <text evidence="2">The sequence shown here is derived from an EMBL/GenBank/DDBJ whole genome shotgun (WGS) entry which is preliminary data.</text>
</comment>
<dbReference type="Proteomes" id="UP000601435">
    <property type="component" value="Unassembled WGS sequence"/>
</dbReference>
<evidence type="ECO:0000313" key="3">
    <source>
        <dbReference type="Proteomes" id="UP000601435"/>
    </source>
</evidence>
<accession>A0A812SDL6</accession>
<dbReference type="EMBL" id="CAJNJA010021141">
    <property type="protein sequence ID" value="CAE7470559.1"/>
    <property type="molecule type" value="Genomic_DNA"/>
</dbReference>
<feature type="region of interest" description="Disordered" evidence="1">
    <location>
        <begin position="1"/>
        <end position="34"/>
    </location>
</feature>
<reference evidence="2" key="1">
    <citation type="submission" date="2021-02" db="EMBL/GenBank/DDBJ databases">
        <authorList>
            <person name="Dougan E. K."/>
            <person name="Rhodes N."/>
            <person name="Thang M."/>
            <person name="Chan C."/>
        </authorList>
    </citation>
    <scope>NUCLEOTIDE SEQUENCE</scope>
</reference>
<feature type="non-terminal residue" evidence="2">
    <location>
        <position position="298"/>
    </location>
</feature>
<sequence>EAALQNVMRHRGRSSIGTISGQENPGGLGTKPLTGQRMVAPKRSQSNLGVSKDERLLQEDYVNRCQEIRSALYDKCRENEAMERALKEAFFCWHQTVLNMGASESSTPPDHATVDRVVKMATKDAVEKATVNQLWEKWEKDAESKGEQLPDYVPLWWPWTRFWYGRTRPPRWVEGATIVHEDDSGQLWETHVDVRLHEGRRSFVHNWTRKKEYENVDADVAHQLGTFVTKSFKESQDRSSCLSCSTRPKSYIKSLTVYERDPSDRRYRMTVDLDHDRDSSYSHVWYNKEKQWCGCVWC</sequence>
<keyword evidence="3" id="KW-1185">Reference proteome</keyword>